<evidence type="ECO:0000313" key="2">
    <source>
        <dbReference type="Proteomes" id="UP001476798"/>
    </source>
</evidence>
<dbReference type="Proteomes" id="UP001476798">
    <property type="component" value="Unassembled WGS sequence"/>
</dbReference>
<comment type="caution">
    <text evidence="1">The sequence shown here is derived from an EMBL/GenBank/DDBJ whole genome shotgun (WGS) entry which is preliminary data.</text>
</comment>
<keyword evidence="2" id="KW-1185">Reference proteome</keyword>
<accession>A0ABV0N2V7</accession>
<proteinExistence type="predicted"/>
<sequence>MLVTHTHKQMHNKSQTAARILINRLTPDKNHHGVYLKKFIKKITHRDPCPYIINSSEIKQRATLRHYAWEKGGVILKGNYQGTHPSLRSPSCVSLLMPACPSGSETGAGDTPSSCPLLG</sequence>
<protein>
    <submittedName>
        <fullName evidence="1">Uncharacterized protein</fullName>
    </submittedName>
</protein>
<reference evidence="1 2" key="1">
    <citation type="submission" date="2021-06" db="EMBL/GenBank/DDBJ databases">
        <authorList>
            <person name="Palmer J.M."/>
        </authorList>
    </citation>
    <scope>NUCLEOTIDE SEQUENCE [LARGE SCALE GENOMIC DNA]</scope>
    <source>
        <strain evidence="1 2">GA_2019</strain>
        <tissue evidence="1">Muscle</tissue>
    </source>
</reference>
<organism evidence="1 2">
    <name type="scientific">Goodea atripinnis</name>
    <dbReference type="NCBI Taxonomy" id="208336"/>
    <lineage>
        <taxon>Eukaryota</taxon>
        <taxon>Metazoa</taxon>
        <taxon>Chordata</taxon>
        <taxon>Craniata</taxon>
        <taxon>Vertebrata</taxon>
        <taxon>Euteleostomi</taxon>
        <taxon>Actinopterygii</taxon>
        <taxon>Neopterygii</taxon>
        <taxon>Teleostei</taxon>
        <taxon>Neoteleostei</taxon>
        <taxon>Acanthomorphata</taxon>
        <taxon>Ovalentaria</taxon>
        <taxon>Atherinomorphae</taxon>
        <taxon>Cyprinodontiformes</taxon>
        <taxon>Goodeidae</taxon>
        <taxon>Goodea</taxon>
    </lineage>
</organism>
<gene>
    <name evidence="1" type="ORF">GOODEAATRI_019565</name>
</gene>
<name>A0ABV0N2V7_9TELE</name>
<evidence type="ECO:0000313" key="1">
    <source>
        <dbReference type="EMBL" id="MEQ2165676.1"/>
    </source>
</evidence>
<dbReference type="EMBL" id="JAHRIO010021737">
    <property type="protein sequence ID" value="MEQ2165676.1"/>
    <property type="molecule type" value="Genomic_DNA"/>
</dbReference>